<protein>
    <submittedName>
        <fullName evidence="1">Uncharacterized protein</fullName>
    </submittedName>
</protein>
<dbReference type="EMBL" id="BEXT01000001">
    <property type="protein sequence ID" value="GBC59072.1"/>
    <property type="molecule type" value="Genomic_DNA"/>
</dbReference>
<evidence type="ECO:0000313" key="1">
    <source>
        <dbReference type="EMBL" id="GBC59072.1"/>
    </source>
</evidence>
<organism evidence="1 2">
    <name type="scientific">Desulfonema ishimotonii</name>
    <dbReference type="NCBI Taxonomy" id="45657"/>
    <lineage>
        <taxon>Bacteria</taxon>
        <taxon>Pseudomonadati</taxon>
        <taxon>Thermodesulfobacteriota</taxon>
        <taxon>Desulfobacteria</taxon>
        <taxon>Desulfobacterales</taxon>
        <taxon>Desulfococcaceae</taxon>
        <taxon>Desulfonema</taxon>
    </lineage>
</organism>
<proteinExistence type="predicted"/>
<comment type="caution">
    <text evidence="1">The sequence shown here is derived from an EMBL/GenBank/DDBJ whole genome shotgun (WGS) entry which is preliminary data.</text>
</comment>
<dbReference type="OrthoDB" id="5421932at2"/>
<dbReference type="AlphaFoldDB" id="A0A401FQ78"/>
<gene>
    <name evidence="1" type="ORF">DENIS_0002</name>
</gene>
<name>A0A401FQ78_9BACT</name>
<sequence length="65" mass="7480">MTTHISKKMILSEHIGCFGEFNPGDPVCRKICALNLRCAIERDQNNQMELLEDLISPEDMFIKIQ</sequence>
<dbReference type="Proteomes" id="UP000288096">
    <property type="component" value="Unassembled WGS sequence"/>
</dbReference>
<reference evidence="2" key="1">
    <citation type="submission" date="2017-11" db="EMBL/GenBank/DDBJ databases">
        <authorList>
            <person name="Watanabe M."/>
            <person name="Kojima H."/>
        </authorList>
    </citation>
    <scope>NUCLEOTIDE SEQUENCE [LARGE SCALE GENOMIC DNA]</scope>
    <source>
        <strain evidence="2">Tokyo 01</strain>
    </source>
</reference>
<evidence type="ECO:0000313" key="2">
    <source>
        <dbReference type="Proteomes" id="UP000288096"/>
    </source>
</evidence>
<keyword evidence="2" id="KW-1185">Reference proteome</keyword>
<dbReference type="RefSeq" id="WP_124326616.1">
    <property type="nucleotide sequence ID" value="NZ_BEXT01000001.1"/>
</dbReference>
<reference evidence="2" key="2">
    <citation type="submission" date="2019-01" db="EMBL/GenBank/DDBJ databases">
        <title>Genome sequence of Desulfonema ishimotonii strain Tokyo 01.</title>
        <authorList>
            <person name="Fukui M."/>
        </authorList>
    </citation>
    <scope>NUCLEOTIDE SEQUENCE [LARGE SCALE GENOMIC DNA]</scope>
    <source>
        <strain evidence="2">Tokyo 01</strain>
    </source>
</reference>
<accession>A0A401FQ78</accession>